<evidence type="ECO:0000256" key="1">
    <source>
        <dbReference type="SAM" id="MobiDB-lite"/>
    </source>
</evidence>
<comment type="caution">
    <text evidence="2">The sequence shown here is derived from an EMBL/GenBank/DDBJ whole genome shotgun (WGS) entry which is preliminary data.</text>
</comment>
<dbReference type="EMBL" id="BGPR01134547">
    <property type="protein sequence ID" value="GBN53712.1"/>
    <property type="molecule type" value="Genomic_DNA"/>
</dbReference>
<dbReference type="EMBL" id="BGPR01134546">
    <property type="protein sequence ID" value="GBN53710.1"/>
    <property type="molecule type" value="Genomic_DNA"/>
</dbReference>
<feature type="region of interest" description="Disordered" evidence="1">
    <location>
        <begin position="18"/>
        <end position="43"/>
    </location>
</feature>
<name>A0A4Y2PT21_ARAVE</name>
<dbReference type="Proteomes" id="UP000499080">
    <property type="component" value="Unassembled WGS sequence"/>
</dbReference>
<organism evidence="2 4">
    <name type="scientific">Araneus ventricosus</name>
    <name type="common">Orbweaver spider</name>
    <name type="synonym">Epeira ventricosa</name>
    <dbReference type="NCBI Taxonomy" id="182803"/>
    <lineage>
        <taxon>Eukaryota</taxon>
        <taxon>Metazoa</taxon>
        <taxon>Ecdysozoa</taxon>
        <taxon>Arthropoda</taxon>
        <taxon>Chelicerata</taxon>
        <taxon>Arachnida</taxon>
        <taxon>Araneae</taxon>
        <taxon>Araneomorphae</taxon>
        <taxon>Entelegynae</taxon>
        <taxon>Araneoidea</taxon>
        <taxon>Araneidae</taxon>
        <taxon>Araneus</taxon>
    </lineage>
</organism>
<protein>
    <submittedName>
        <fullName evidence="2">Uncharacterized protein</fullName>
    </submittedName>
</protein>
<reference evidence="2 4" key="1">
    <citation type="journal article" date="2019" name="Sci. Rep.">
        <title>Orb-weaving spider Araneus ventricosus genome elucidates the spidroin gene catalogue.</title>
        <authorList>
            <person name="Kono N."/>
            <person name="Nakamura H."/>
            <person name="Ohtoshi R."/>
            <person name="Moran D.A.P."/>
            <person name="Shinohara A."/>
            <person name="Yoshida Y."/>
            <person name="Fujiwara M."/>
            <person name="Mori M."/>
            <person name="Tomita M."/>
            <person name="Arakawa K."/>
        </authorList>
    </citation>
    <scope>NUCLEOTIDE SEQUENCE [LARGE SCALE GENOMIC DNA]</scope>
</reference>
<evidence type="ECO:0000313" key="3">
    <source>
        <dbReference type="EMBL" id="GBN53712.1"/>
    </source>
</evidence>
<keyword evidence="4" id="KW-1185">Reference proteome</keyword>
<gene>
    <name evidence="2" type="ORF">AVEN_64057_1</name>
    <name evidence="3" type="ORF">AVEN_67376_1</name>
</gene>
<accession>A0A4Y2PT21</accession>
<evidence type="ECO:0000313" key="4">
    <source>
        <dbReference type="Proteomes" id="UP000499080"/>
    </source>
</evidence>
<dbReference type="AlphaFoldDB" id="A0A4Y2PT21"/>
<proteinExistence type="predicted"/>
<sequence>MIWLAAGPIHGGSLVESGFQPRALRPRSRDLTTRPPLPSQNRTFQDDNALEQAVNHLIVITGGGIVHLNGDAKYGASL</sequence>
<evidence type="ECO:0000313" key="2">
    <source>
        <dbReference type="EMBL" id="GBN53710.1"/>
    </source>
</evidence>